<accession>A0A382I5I7</accession>
<name>A0A382I5I7_9ZZZZ</name>
<gene>
    <name evidence="1" type="ORF">METZ01_LOCUS247446</name>
</gene>
<protein>
    <submittedName>
        <fullName evidence="1">Uncharacterized protein</fullName>
    </submittedName>
</protein>
<dbReference type="EMBL" id="UINC01065189">
    <property type="protein sequence ID" value="SVB94592.1"/>
    <property type="molecule type" value="Genomic_DNA"/>
</dbReference>
<proteinExistence type="predicted"/>
<reference evidence="1" key="1">
    <citation type="submission" date="2018-05" db="EMBL/GenBank/DDBJ databases">
        <authorList>
            <person name="Lanie J.A."/>
            <person name="Ng W.-L."/>
            <person name="Kazmierczak K.M."/>
            <person name="Andrzejewski T.M."/>
            <person name="Davidsen T.M."/>
            <person name="Wayne K.J."/>
            <person name="Tettelin H."/>
            <person name="Glass J.I."/>
            <person name="Rusch D."/>
            <person name="Podicherti R."/>
            <person name="Tsui H.-C.T."/>
            <person name="Winkler M.E."/>
        </authorList>
    </citation>
    <scope>NUCLEOTIDE SEQUENCE</scope>
</reference>
<dbReference type="AlphaFoldDB" id="A0A382I5I7"/>
<evidence type="ECO:0000313" key="1">
    <source>
        <dbReference type="EMBL" id="SVB94592.1"/>
    </source>
</evidence>
<organism evidence="1">
    <name type="scientific">marine metagenome</name>
    <dbReference type="NCBI Taxonomy" id="408172"/>
    <lineage>
        <taxon>unclassified sequences</taxon>
        <taxon>metagenomes</taxon>
        <taxon>ecological metagenomes</taxon>
    </lineage>
</organism>
<sequence>MIFLFSGTFIRNQFCPIKHWVAVLVDHQDQLPYVLAHILQRMLHVSSINSLGASSKAAEG</sequence>